<dbReference type="EMBL" id="JAVDRF010000018">
    <property type="protein sequence ID" value="MDR6539568.1"/>
    <property type="molecule type" value="Genomic_DNA"/>
</dbReference>
<evidence type="ECO:0000313" key="2">
    <source>
        <dbReference type="Proteomes" id="UP001184230"/>
    </source>
</evidence>
<sequence>MTTWMRWMLWVACLATVAWLWHAGDLSAGTALATGAASFVLFVWRSHHRRRRTALQYIEMGKQPIGLH</sequence>
<accession>A0ABU1NM85</accession>
<reference evidence="1 2" key="1">
    <citation type="submission" date="2023-07" db="EMBL/GenBank/DDBJ databases">
        <title>Sorghum-associated microbial communities from plants grown in Nebraska, USA.</title>
        <authorList>
            <person name="Schachtman D."/>
        </authorList>
    </citation>
    <scope>NUCLEOTIDE SEQUENCE [LARGE SCALE GENOMIC DNA]</scope>
    <source>
        <strain evidence="1 2">DS1781</strain>
    </source>
</reference>
<dbReference type="Proteomes" id="UP001184230">
    <property type="component" value="Unassembled WGS sequence"/>
</dbReference>
<proteinExistence type="predicted"/>
<evidence type="ECO:0000313" key="1">
    <source>
        <dbReference type="EMBL" id="MDR6539568.1"/>
    </source>
</evidence>
<comment type="caution">
    <text evidence="1">The sequence shown here is derived from an EMBL/GenBank/DDBJ whole genome shotgun (WGS) entry which is preliminary data.</text>
</comment>
<name>A0ABU1NM85_9BURK</name>
<organism evidence="1 2">
    <name type="scientific">Variovorax soli</name>
    <dbReference type="NCBI Taxonomy" id="376815"/>
    <lineage>
        <taxon>Bacteria</taxon>
        <taxon>Pseudomonadati</taxon>
        <taxon>Pseudomonadota</taxon>
        <taxon>Betaproteobacteria</taxon>
        <taxon>Burkholderiales</taxon>
        <taxon>Comamonadaceae</taxon>
        <taxon>Variovorax</taxon>
    </lineage>
</organism>
<gene>
    <name evidence="1" type="ORF">J2739_005365</name>
</gene>
<dbReference type="RefSeq" id="WP_309907371.1">
    <property type="nucleotide sequence ID" value="NZ_JAVDRF010000018.1"/>
</dbReference>
<protein>
    <submittedName>
        <fullName evidence="1">Flp pilus assembly protein TadB</fullName>
    </submittedName>
</protein>
<keyword evidence="2" id="KW-1185">Reference proteome</keyword>